<dbReference type="EMBL" id="JACIDW010000003">
    <property type="protein sequence ID" value="MBB3964153.1"/>
    <property type="molecule type" value="Genomic_DNA"/>
</dbReference>
<evidence type="ECO:0008006" key="4">
    <source>
        <dbReference type="Google" id="ProtNLM"/>
    </source>
</evidence>
<sequence>MLDLPSGFFKKMTSPCNHSGYPHMVGMTESPKNNAKRFGIDHVTGHIVMGSTRIPLPKSRISRLLIGGLLVLGGCLGFLPILGFWMIPLGVLVLSHDLHVARRMRRRFSVWWQRRRNSAS</sequence>
<accession>A0A7W6CNB2</accession>
<proteinExistence type="predicted"/>
<keyword evidence="1" id="KW-1133">Transmembrane helix</keyword>
<name>A0A7W6CNB2_9HYPH</name>
<dbReference type="AlphaFoldDB" id="A0A7W6CNB2"/>
<organism evidence="2 3">
    <name type="scientific">Rhizobium metallidurans</name>
    <dbReference type="NCBI Taxonomy" id="1265931"/>
    <lineage>
        <taxon>Bacteria</taxon>
        <taxon>Pseudomonadati</taxon>
        <taxon>Pseudomonadota</taxon>
        <taxon>Alphaproteobacteria</taxon>
        <taxon>Hyphomicrobiales</taxon>
        <taxon>Rhizobiaceae</taxon>
        <taxon>Rhizobium/Agrobacterium group</taxon>
        <taxon>Rhizobium</taxon>
    </lineage>
</organism>
<keyword evidence="1" id="KW-0812">Transmembrane</keyword>
<keyword evidence="1" id="KW-0472">Membrane</keyword>
<evidence type="ECO:0000313" key="3">
    <source>
        <dbReference type="Proteomes" id="UP000582090"/>
    </source>
</evidence>
<evidence type="ECO:0000313" key="2">
    <source>
        <dbReference type="EMBL" id="MBB3964153.1"/>
    </source>
</evidence>
<reference evidence="2 3" key="1">
    <citation type="submission" date="2020-08" db="EMBL/GenBank/DDBJ databases">
        <title>Genomic Encyclopedia of Type Strains, Phase IV (KMG-IV): sequencing the most valuable type-strain genomes for metagenomic binning, comparative biology and taxonomic classification.</title>
        <authorList>
            <person name="Goeker M."/>
        </authorList>
    </citation>
    <scope>NUCLEOTIDE SEQUENCE [LARGE SCALE GENOMIC DNA]</scope>
    <source>
        <strain evidence="2 3">DSM 26575</strain>
    </source>
</reference>
<dbReference type="Proteomes" id="UP000582090">
    <property type="component" value="Unassembled WGS sequence"/>
</dbReference>
<keyword evidence="3" id="KW-1185">Reference proteome</keyword>
<comment type="caution">
    <text evidence="2">The sequence shown here is derived from an EMBL/GenBank/DDBJ whole genome shotgun (WGS) entry which is preliminary data.</text>
</comment>
<gene>
    <name evidence="2" type="ORF">GGQ67_001792</name>
</gene>
<feature type="transmembrane region" description="Helical" evidence="1">
    <location>
        <begin position="64"/>
        <end position="87"/>
    </location>
</feature>
<protein>
    <recommendedName>
        <fullName evidence="4">Transmembrane protein</fullName>
    </recommendedName>
</protein>
<evidence type="ECO:0000256" key="1">
    <source>
        <dbReference type="SAM" id="Phobius"/>
    </source>
</evidence>